<evidence type="ECO:0000256" key="2">
    <source>
        <dbReference type="ARBA" id="ARBA00023163"/>
    </source>
</evidence>
<evidence type="ECO:0000313" key="4">
    <source>
        <dbReference type="EMBL" id="GAA0274972.1"/>
    </source>
</evidence>
<keyword evidence="5" id="KW-1185">Reference proteome</keyword>
<feature type="domain" description="HTH araC/xylS-type" evidence="3">
    <location>
        <begin position="1"/>
        <end position="97"/>
    </location>
</feature>
<accession>A0ABN0V5P9</accession>
<evidence type="ECO:0000313" key="5">
    <source>
        <dbReference type="Proteomes" id="UP001500967"/>
    </source>
</evidence>
<dbReference type="SUPFAM" id="SSF46689">
    <property type="entry name" value="Homeodomain-like"/>
    <property type="match status" value="2"/>
</dbReference>
<protein>
    <recommendedName>
        <fullName evidence="3">HTH araC/xylS-type domain-containing protein</fullName>
    </recommendedName>
</protein>
<dbReference type="Gene3D" id="1.10.10.60">
    <property type="entry name" value="Homeodomain-like"/>
    <property type="match status" value="2"/>
</dbReference>
<dbReference type="InterPro" id="IPR018060">
    <property type="entry name" value="HTH_AraC"/>
</dbReference>
<dbReference type="PANTHER" id="PTHR11019:SF159">
    <property type="entry name" value="TRANSCRIPTIONAL REGULATOR-RELATED"/>
    <property type="match status" value="1"/>
</dbReference>
<reference evidence="4 5" key="1">
    <citation type="journal article" date="2019" name="Int. J. Syst. Evol. Microbiol.">
        <title>The Global Catalogue of Microorganisms (GCM) 10K type strain sequencing project: providing services to taxonomists for standard genome sequencing and annotation.</title>
        <authorList>
            <consortium name="The Broad Institute Genomics Platform"/>
            <consortium name="The Broad Institute Genome Sequencing Center for Infectious Disease"/>
            <person name="Wu L."/>
            <person name="Ma J."/>
        </authorList>
    </citation>
    <scope>NUCLEOTIDE SEQUENCE [LARGE SCALE GENOMIC DNA]</scope>
    <source>
        <strain evidence="4 5">JCM 10425</strain>
    </source>
</reference>
<organism evidence="4 5">
    <name type="scientific">Cryptosporangium japonicum</name>
    <dbReference type="NCBI Taxonomy" id="80872"/>
    <lineage>
        <taxon>Bacteria</taxon>
        <taxon>Bacillati</taxon>
        <taxon>Actinomycetota</taxon>
        <taxon>Actinomycetes</taxon>
        <taxon>Cryptosporangiales</taxon>
        <taxon>Cryptosporangiaceae</taxon>
        <taxon>Cryptosporangium</taxon>
    </lineage>
</organism>
<dbReference type="PANTHER" id="PTHR11019">
    <property type="entry name" value="HTH-TYPE TRANSCRIPTIONAL REGULATOR NIMR"/>
    <property type="match status" value="1"/>
</dbReference>
<evidence type="ECO:0000256" key="1">
    <source>
        <dbReference type="ARBA" id="ARBA00023015"/>
    </source>
</evidence>
<dbReference type="RefSeq" id="WP_344653541.1">
    <property type="nucleotide sequence ID" value="NZ_BAAAGX010000033.1"/>
</dbReference>
<keyword evidence="1" id="KW-0805">Transcription regulation</keyword>
<keyword evidence="2" id="KW-0804">Transcription</keyword>
<gene>
    <name evidence="4" type="ORF">GCM10009539_73410</name>
</gene>
<proteinExistence type="predicted"/>
<dbReference type="SMART" id="SM00342">
    <property type="entry name" value="HTH_ARAC"/>
    <property type="match status" value="1"/>
</dbReference>
<dbReference type="Pfam" id="PF12833">
    <property type="entry name" value="HTH_18"/>
    <property type="match status" value="1"/>
</dbReference>
<comment type="caution">
    <text evidence="4">The sequence shown here is derived from an EMBL/GenBank/DDBJ whole genome shotgun (WGS) entry which is preliminary data.</text>
</comment>
<dbReference type="Proteomes" id="UP001500967">
    <property type="component" value="Unassembled WGS sequence"/>
</dbReference>
<dbReference type="InterPro" id="IPR009057">
    <property type="entry name" value="Homeodomain-like_sf"/>
</dbReference>
<dbReference type="EMBL" id="BAAAGX010000033">
    <property type="protein sequence ID" value="GAA0274972.1"/>
    <property type="molecule type" value="Genomic_DNA"/>
</dbReference>
<name>A0ABN0V5P9_9ACTN</name>
<sequence length="104" mass="11628">MVAAIHRRPESPWTAAALAGLAGMSKSTLNRRFLATTGLNPVGYLTRWRMSVAASRLRDRDEPIERVARSVGYTSVYAFTRAFHPERGMPPSRFRQLARAPRTG</sequence>
<dbReference type="PROSITE" id="PS01124">
    <property type="entry name" value="HTH_ARAC_FAMILY_2"/>
    <property type="match status" value="1"/>
</dbReference>
<evidence type="ECO:0000259" key="3">
    <source>
        <dbReference type="PROSITE" id="PS01124"/>
    </source>
</evidence>